<dbReference type="SMART" id="SM00028">
    <property type="entry name" value="TPR"/>
    <property type="match status" value="3"/>
</dbReference>
<proteinExistence type="predicted"/>
<dbReference type="SUPFAM" id="SSF48452">
    <property type="entry name" value="TPR-like"/>
    <property type="match status" value="1"/>
</dbReference>
<dbReference type="PROSITE" id="PS50005">
    <property type="entry name" value="TPR"/>
    <property type="match status" value="1"/>
</dbReference>
<keyword evidence="1" id="KW-0802">TPR repeat</keyword>
<reference evidence="3 4" key="1">
    <citation type="submission" date="2019-11" db="EMBL/GenBank/DDBJ databases">
        <title>Comparative genomics of hydrocarbon-degrading Desulfosarcina strains.</title>
        <authorList>
            <person name="Watanabe M."/>
            <person name="Kojima H."/>
            <person name="Fukui M."/>
        </authorList>
    </citation>
    <scope>NUCLEOTIDE SEQUENCE [LARGE SCALE GENOMIC DNA]</scope>
    <source>
        <strain evidence="3 4">PP31</strain>
    </source>
</reference>
<dbReference type="Proteomes" id="UP000427769">
    <property type="component" value="Chromosome"/>
</dbReference>
<dbReference type="KEGG" id="dwd:DSCW_21880"/>
<evidence type="ECO:0000256" key="2">
    <source>
        <dbReference type="SAM" id="MobiDB-lite"/>
    </source>
</evidence>
<dbReference type="Gene3D" id="1.25.40.10">
    <property type="entry name" value="Tetratricopeptide repeat domain"/>
    <property type="match status" value="2"/>
</dbReference>
<feature type="repeat" description="TPR" evidence="1">
    <location>
        <begin position="244"/>
        <end position="277"/>
    </location>
</feature>
<evidence type="ECO:0000313" key="3">
    <source>
        <dbReference type="EMBL" id="BBO74771.1"/>
    </source>
</evidence>
<protein>
    <submittedName>
        <fullName evidence="3">Uncharacterized protein</fullName>
    </submittedName>
</protein>
<dbReference type="AlphaFoldDB" id="A0A5K7Z566"/>
<accession>A0A5K7Z566</accession>
<organism evidence="3 4">
    <name type="scientific">Desulfosarcina widdelii</name>
    <dbReference type="NCBI Taxonomy" id="947919"/>
    <lineage>
        <taxon>Bacteria</taxon>
        <taxon>Pseudomonadati</taxon>
        <taxon>Thermodesulfobacteriota</taxon>
        <taxon>Desulfobacteria</taxon>
        <taxon>Desulfobacterales</taxon>
        <taxon>Desulfosarcinaceae</taxon>
        <taxon>Desulfosarcina</taxon>
    </lineage>
</organism>
<name>A0A5K7Z566_9BACT</name>
<gene>
    <name evidence="3" type="ORF">DSCW_21880</name>
</gene>
<dbReference type="InterPro" id="IPR011990">
    <property type="entry name" value="TPR-like_helical_dom_sf"/>
</dbReference>
<keyword evidence="4" id="KW-1185">Reference proteome</keyword>
<evidence type="ECO:0000313" key="4">
    <source>
        <dbReference type="Proteomes" id="UP000427769"/>
    </source>
</evidence>
<dbReference type="EMBL" id="AP021875">
    <property type="protein sequence ID" value="BBO74771.1"/>
    <property type="molecule type" value="Genomic_DNA"/>
</dbReference>
<dbReference type="InterPro" id="IPR019734">
    <property type="entry name" value="TPR_rpt"/>
</dbReference>
<feature type="region of interest" description="Disordered" evidence="2">
    <location>
        <begin position="325"/>
        <end position="344"/>
    </location>
</feature>
<evidence type="ECO:0000256" key="1">
    <source>
        <dbReference type="PROSITE-ProRule" id="PRU00339"/>
    </source>
</evidence>
<sequence length="344" mass="37858">MPGYRLFRQDRGKRLVLELPEGTTVPSLPDGATPPMLRKLTRETLGGRVQLVFSFDRVCRCEEQELRNNPDGEGRALLFAVRPEPVAGGPTAAPVNPSPAETPGPAPVVLSDTGQATVSASAPPVKTFVRQAVRTTDRQRAGDLYREAMAAFQRGRPGKAEQALRAALNMDPGHVGARDALLHLLSRLNRRQQIKALLAQGVRQAPDHLPYRVRFVRMLIDDGELSRARTELSRDPLPPAAESPELHALSATVNLRQGQYQDAAEIYRTLLKVQPDKAVWWMGLGIALERNDAFDRARQAYDQALRHDGLSDNLENFIRRRLAASGSGQAGQPLAGRNPDEDRS</sequence>
<dbReference type="Pfam" id="PF13181">
    <property type="entry name" value="TPR_8"/>
    <property type="match status" value="1"/>
</dbReference>
<dbReference type="Pfam" id="PF13432">
    <property type="entry name" value="TPR_16"/>
    <property type="match status" value="1"/>
</dbReference>